<dbReference type="STRING" id="316274.Haur_4812"/>
<keyword evidence="3" id="KW-1185">Reference proteome</keyword>
<accession>A9B292</accession>
<comment type="similarity">
    <text evidence="1">Belongs to the TolB family.</text>
</comment>
<dbReference type="AlphaFoldDB" id="A9B292"/>
<dbReference type="KEGG" id="hau:Haur_4812"/>
<evidence type="ECO:0000313" key="3">
    <source>
        <dbReference type="Proteomes" id="UP000000787"/>
    </source>
</evidence>
<dbReference type="HOGENOM" id="CLU_065333_0_0_0"/>
<dbReference type="Pfam" id="PF07676">
    <property type="entry name" value="PD40"/>
    <property type="match status" value="1"/>
</dbReference>
<dbReference type="PANTHER" id="PTHR36842:SF1">
    <property type="entry name" value="PROTEIN TOLB"/>
    <property type="match status" value="1"/>
</dbReference>
<reference evidence="2 3" key="1">
    <citation type="journal article" date="2011" name="Stand. Genomic Sci.">
        <title>Complete genome sequence of the filamentous gliding predatory bacterium Herpetosiphon aurantiacus type strain (114-95(T)).</title>
        <authorList>
            <person name="Kiss H."/>
            <person name="Nett M."/>
            <person name="Domin N."/>
            <person name="Martin K."/>
            <person name="Maresca J.A."/>
            <person name="Copeland A."/>
            <person name="Lapidus A."/>
            <person name="Lucas S."/>
            <person name="Berry K.W."/>
            <person name="Glavina Del Rio T."/>
            <person name="Dalin E."/>
            <person name="Tice H."/>
            <person name="Pitluck S."/>
            <person name="Richardson P."/>
            <person name="Bruce D."/>
            <person name="Goodwin L."/>
            <person name="Han C."/>
            <person name="Detter J.C."/>
            <person name="Schmutz J."/>
            <person name="Brettin T."/>
            <person name="Land M."/>
            <person name="Hauser L."/>
            <person name="Kyrpides N.C."/>
            <person name="Ivanova N."/>
            <person name="Goker M."/>
            <person name="Woyke T."/>
            <person name="Klenk H.P."/>
            <person name="Bryant D.A."/>
        </authorList>
    </citation>
    <scope>NUCLEOTIDE SEQUENCE [LARGE SCALE GENOMIC DNA]</scope>
    <source>
        <strain evidence="3">ATCC 23779 / DSM 785 / 114-95</strain>
    </source>
</reference>
<proteinExistence type="inferred from homology"/>
<dbReference type="BioCyc" id="HAUR316274:GHYA-4871-MONOMER"/>
<dbReference type="PANTHER" id="PTHR36842">
    <property type="entry name" value="PROTEIN TOLB HOMOLOG"/>
    <property type="match status" value="1"/>
</dbReference>
<dbReference type="EMBL" id="CP000875">
    <property type="protein sequence ID" value="ABX07442.1"/>
    <property type="molecule type" value="Genomic_DNA"/>
</dbReference>
<organism evidence="2 3">
    <name type="scientific">Herpetosiphon aurantiacus (strain ATCC 23779 / DSM 785 / 114-95)</name>
    <dbReference type="NCBI Taxonomy" id="316274"/>
    <lineage>
        <taxon>Bacteria</taxon>
        <taxon>Bacillati</taxon>
        <taxon>Chloroflexota</taxon>
        <taxon>Chloroflexia</taxon>
        <taxon>Herpetosiphonales</taxon>
        <taxon>Herpetosiphonaceae</taxon>
        <taxon>Herpetosiphon</taxon>
    </lineage>
</organism>
<dbReference type="SUPFAM" id="SSF82171">
    <property type="entry name" value="DPP6 N-terminal domain-like"/>
    <property type="match status" value="1"/>
</dbReference>
<gene>
    <name evidence="2" type="ordered locus">Haur_4812</name>
</gene>
<dbReference type="InterPro" id="IPR011042">
    <property type="entry name" value="6-blade_b-propeller_TolB-like"/>
</dbReference>
<name>A9B292_HERA2</name>
<dbReference type="InterPro" id="IPR011659">
    <property type="entry name" value="WD40"/>
</dbReference>
<dbReference type="Proteomes" id="UP000000787">
    <property type="component" value="Chromosome"/>
</dbReference>
<evidence type="ECO:0000313" key="2">
    <source>
        <dbReference type="EMBL" id="ABX07442.1"/>
    </source>
</evidence>
<evidence type="ECO:0008006" key="4">
    <source>
        <dbReference type="Google" id="ProtNLM"/>
    </source>
</evidence>
<protein>
    <recommendedName>
        <fullName evidence="4">WD40 domain protein beta Propeller</fullName>
    </recommendedName>
</protein>
<dbReference type="eggNOG" id="COG0823">
    <property type="taxonomic scope" value="Bacteria"/>
</dbReference>
<sequence>MDQIGRRTVTSLSVGLVAIIILLVTIGQQPSAGQVANNTPNQAQAQVSGILFLRNPAQQAELWRSDANGQGQQLLVPQVSDYSLSPDGRKVAYATQAEAQPSRIEMFDLTQNQVITSTGSADWTGYTPNWSPADGVIVYERRTISTGGVGSPKLWLMQPDGTQVSPVVKGGDVVTFGAHWSNTGRLLGFTDPLRNELVLFDFSDVLRRIPFSGDFDWSPDDQRLVISVLRESQAGFRNELILFDLMTEQQTPLTSQTDTDDFTPVWSPDGTKIAFVRRTREVPRGEIWVVNADGSEPRAITAGGGYDNVDPQWTPDSQQLLWTRLTVGSANVPSAIWTVNLAENSEPRVLIENATQARWIVE</sequence>
<dbReference type="InParanoid" id="A9B292"/>
<dbReference type="Gene3D" id="2.120.10.30">
    <property type="entry name" value="TolB, C-terminal domain"/>
    <property type="match status" value="2"/>
</dbReference>
<evidence type="ECO:0000256" key="1">
    <source>
        <dbReference type="ARBA" id="ARBA00009820"/>
    </source>
</evidence>